<dbReference type="PANTHER" id="PTHR43179">
    <property type="entry name" value="RHAMNOSYLTRANSFERASE WBBL"/>
    <property type="match status" value="1"/>
</dbReference>
<comment type="similarity">
    <text evidence="1">Belongs to the glycosyltransferase 2 family.</text>
</comment>
<evidence type="ECO:0000256" key="1">
    <source>
        <dbReference type="ARBA" id="ARBA00006739"/>
    </source>
</evidence>
<dbReference type="RefSeq" id="WP_303280910.1">
    <property type="nucleotide sequence ID" value="NZ_BAABCZ010000016.1"/>
</dbReference>
<keyword evidence="2 5" id="KW-0328">Glycosyltransferase</keyword>
<evidence type="ECO:0000313" key="6">
    <source>
        <dbReference type="Proteomes" id="UP001176891"/>
    </source>
</evidence>
<dbReference type="InterPro" id="IPR029044">
    <property type="entry name" value="Nucleotide-diphossugar_trans"/>
</dbReference>
<dbReference type="InterPro" id="IPR001173">
    <property type="entry name" value="Glyco_trans_2-like"/>
</dbReference>
<evidence type="ECO:0000256" key="2">
    <source>
        <dbReference type="ARBA" id="ARBA00022676"/>
    </source>
</evidence>
<organism evidence="5 6">
    <name type="scientific">Flavivirga amylovorans</name>
    <dbReference type="NCBI Taxonomy" id="870486"/>
    <lineage>
        <taxon>Bacteria</taxon>
        <taxon>Pseudomonadati</taxon>
        <taxon>Bacteroidota</taxon>
        <taxon>Flavobacteriia</taxon>
        <taxon>Flavobacteriales</taxon>
        <taxon>Flavobacteriaceae</taxon>
        <taxon>Flavivirga</taxon>
    </lineage>
</organism>
<accession>A0ABT8WYE6</accession>
<comment type="caution">
    <text evidence="5">The sequence shown here is derived from an EMBL/GenBank/DDBJ whole genome shotgun (WGS) entry which is preliminary data.</text>
</comment>
<keyword evidence="6" id="KW-1185">Reference proteome</keyword>
<dbReference type="SUPFAM" id="SSF53448">
    <property type="entry name" value="Nucleotide-diphospho-sugar transferases"/>
    <property type="match status" value="1"/>
</dbReference>
<evidence type="ECO:0000256" key="3">
    <source>
        <dbReference type="ARBA" id="ARBA00022679"/>
    </source>
</evidence>
<evidence type="ECO:0000313" key="5">
    <source>
        <dbReference type="EMBL" id="MDO5986394.1"/>
    </source>
</evidence>
<dbReference type="CDD" id="cd00761">
    <property type="entry name" value="Glyco_tranf_GTA_type"/>
    <property type="match status" value="1"/>
</dbReference>
<dbReference type="EMBL" id="JAUOEM010000001">
    <property type="protein sequence ID" value="MDO5986394.1"/>
    <property type="molecule type" value="Genomic_DNA"/>
</dbReference>
<protein>
    <submittedName>
        <fullName evidence="5">Glycosyltransferase family A protein</fullName>
        <ecNumber evidence="5">2.4.-.-</ecNumber>
    </submittedName>
</protein>
<dbReference type="PANTHER" id="PTHR43179:SF12">
    <property type="entry name" value="GALACTOFURANOSYLTRANSFERASE GLFT2"/>
    <property type="match status" value="1"/>
</dbReference>
<sequence>MILLVHKDNRVIEIIDLKTDKSIDFTNSNPVEALFHVAKNNIESILIWCHKSLKENLNINGIETSFHLKNMMLSYSTEQYVPEQIGYIEDSPFLKVNKRVKYPTWLMSNQVGVIHASQLLKFENKINYNNSFDFFLNSIAKTGMPQGLFCYSEPKLLNDLNLLTESGKASKFELFKFARLHYKGVWSFLLFLNLIVYERKFPLFSFFKNVFSNQKKIKLEFEQEPLSLNKTNLGISIDVIIPTVGRKEYLHDVLIDLSNQTKLPEKVIIVEQNEDINSKTELDFIANNIWPFMIIHKFIHKMGACNARNLALKEVTADYLYLADDDNKFKNNLLEDVITKMTYYDLDVITMSYLQENEVEIHNKPLQWSTFGAGSSVMASKFLEQIKFNLALEFGYGEDADFGMQLRNSGADVIYFPDIKIKHLKAPIGGFRTPFKHPWFKEEVQPKPSPTVMLNRMNNSTKHQLLGYKTKLFLKYYKSQNIKNPIRYFKLFKKQWQFSQFWANTLKEQHK</sequence>
<dbReference type="Gene3D" id="3.90.550.10">
    <property type="entry name" value="Spore Coat Polysaccharide Biosynthesis Protein SpsA, Chain A"/>
    <property type="match status" value="1"/>
</dbReference>
<gene>
    <name evidence="5" type="ORF">Q4Q39_03155</name>
</gene>
<proteinExistence type="inferred from homology"/>
<dbReference type="Pfam" id="PF00535">
    <property type="entry name" value="Glycos_transf_2"/>
    <property type="match status" value="1"/>
</dbReference>
<dbReference type="EC" id="2.4.-.-" evidence="5"/>
<evidence type="ECO:0000259" key="4">
    <source>
        <dbReference type="Pfam" id="PF00535"/>
    </source>
</evidence>
<dbReference type="GO" id="GO:0016757">
    <property type="term" value="F:glycosyltransferase activity"/>
    <property type="evidence" value="ECO:0007669"/>
    <property type="project" value="UniProtKB-KW"/>
</dbReference>
<feature type="domain" description="Glycosyltransferase 2-like" evidence="4">
    <location>
        <begin position="239"/>
        <end position="369"/>
    </location>
</feature>
<reference evidence="5" key="1">
    <citation type="submission" date="2023-07" db="EMBL/GenBank/DDBJ databases">
        <title>Two novel species in the genus Flavivirga.</title>
        <authorList>
            <person name="Kwon K."/>
        </authorList>
    </citation>
    <scope>NUCLEOTIDE SEQUENCE</scope>
    <source>
        <strain evidence="5">KACC 14157</strain>
    </source>
</reference>
<dbReference type="Proteomes" id="UP001176891">
    <property type="component" value="Unassembled WGS sequence"/>
</dbReference>
<name>A0ABT8WYE6_9FLAO</name>
<keyword evidence="3 5" id="KW-0808">Transferase</keyword>